<evidence type="ECO:0000313" key="2">
    <source>
        <dbReference type="Proteomes" id="UP000589552"/>
    </source>
</evidence>
<comment type="caution">
    <text evidence="1">The sequence shown here is derived from an EMBL/GenBank/DDBJ whole genome shotgun (WGS) entry which is preliminary data.</text>
</comment>
<sequence length="227" mass="25325">MRWWTSDTHFGHESILGFGRERWASIGEHDRDLVDNWNDVVGAGDEVWHLGDVAWGFDRLIEVLPTLKGRITLVAGNHDSWWPHYRRGFVADESLNSRMDMLAEDLSYPMRTLADWRRRRDEVARLRAMGVTVHPSGSTATTMRLPGNRTIDVDVSHLPEVGSDPYLVGHLAVAAPAPTKTVRVCGHVHSLWARHGRSINVGVDVNGWAPVSDDDLAAEVGRIIDAG</sequence>
<name>A0A7X9SUX6_9CORY</name>
<accession>A0A7X9SUX6</accession>
<protein>
    <recommendedName>
        <fullName evidence="3">Calcineurin-like phosphoesterase domain-containing protein</fullName>
    </recommendedName>
</protein>
<evidence type="ECO:0000313" key="1">
    <source>
        <dbReference type="EMBL" id="NMF08496.1"/>
    </source>
</evidence>
<dbReference type="AlphaFoldDB" id="A0A7X9SUX6"/>
<proteinExistence type="predicted"/>
<dbReference type="RefSeq" id="WP_168937256.1">
    <property type="nucleotide sequence ID" value="NZ_DYUU01000178.1"/>
</dbReference>
<dbReference type="SUPFAM" id="SSF56300">
    <property type="entry name" value="Metallo-dependent phosphatases"/>
    <property type="match status" value="1"/>
</dbReference>
<dbReference type="EMBL" id="JABAGA010000001">
    <property type="protein sequence ID" value="NMF08496.1"/>
    <property type="molecule type" value="Genomic_DNA"/>
</dbReference>
<evidence type="ECO:0008006" key="3">
    <source>
        <dbReference type="Google" id="ProtNLM"/>
    </source>
</evidence>
<dbReference type="Gene3D" id="3.60.21.10">
    <property type="match status" value="1"/>
</dbReference>
<dbReference type="Proteomes" id="UP000589552">
    <property type="component" value="Unassembled WGS sequence"/>
</dbReference>
<gene>
    <name evidence="1" type="ORF">HF852_02555</name>
</gene>
<reference evidence="1 2" key="1">
    <citation type="submission" date="2020-04" db="EMBL/GenBank/DDBJ databases">
        <authorList>
            <person name="Hitch T.C.A."/>
            <person name="Wylensek D."/>
            <person name="Clavel T."/>
        </authorList>
    </citation>
    <scope>NUCLEOTIDE SEQUENCE [LARGE SCALE GENOMIC DNA]</scope>
    <source>
        <strain evidence="1 2">BL-383-APC-2I</strain>
    </source>
</reference>
<dbReference type="InterPro" id="IPR029052">
    <property type="entry name" value="Metallo-depent_PP-like"/>
</dbReference>
<organism evidence="1 2">
    <name type="scientific">Corynebacterium xerosis</name>
    <dbReference type="NCBI Taxonomy" id="1725"/>
    <lineage>
        <taxon>Bacteria</taxon>
        <taxon>Bacillati</taxon>
        <taxon>Actinomycetota</taxon>
        <taxon>Actinomycetes</taxon>
        <taxon>Mycobacteriales</taxon>
        <taxon>Corynebacteriaceae</taxon>
        <taxon>Corynebacterium</taxon>
    </lineage>
</organism>